<name>A0AAN9UPK1_9PEZI</name>
<feature type="binding site" evidence="7">
    <location>
        <position position="248"/>
    </location>
    <ligand>
        <name>Mg(2+)</name>
        <dbReference type="ChEBI" id="CHEBI:18420"/>
        <label>1</label>
        <note>catalytic</note>
    </ligand>
</feature>
<evidence type="ECO:0000256" key="3">
    <source>
        <dbReference type="ARBA" id="ARBA00009759"/>
    </source>
</evidence>
<evidence type="ECO:0000256" key="8">
    <source>
        <dbReference type="RuleBase" id="RU364068"/>
    </source>
</evidence>
<keyword evidence="6 7" id="KW-0460">Magnesium</keyword>
<dbReference type="EC" id="3.1.3.25" evidence="8"/>
<dbReference type="GO" id="GO:0046872">
    <property type="term" value="F:metal ion binding"/>
    <property type="evidence" value="ECO:0007669"/>
    <property type="project" value="UniProtKB-KW"/>
</dbReference>
<dbReference type="GO" id="GO:0007165">
    <property type="term" value="P:signal transduction"/>
    <property type="evidence" value="ECO:0007669"/>
    <property type="project" value="TreeGrafter"/>
</dbReference>
<dbReference type="FunFam" id="3.30.540.10:FF:000004">
    <property type="entry name" value="Inositol-1-monophosphatase"/>
    <property type="match status" value="1"/>
</dbReference>
<comment type="catalytic activity">
    <reaction evidence="1 8">
        <text>a myo-inositol phosphate + H2O = myo-inositol + phosphate</text>
        <dbReference type="Rhea" id="RHEA:24056"/>
        <dbReference type="ChEBI" id="CHEBI:15377"/>
        <dbReference type="ChEBI" id="CHEBI:17268"/>
        <dbReference type="ChEBI" id="CHEBI:43474"/>
        <dbReference type="ChEBI" id="CHEBI:84139"/>
        <dbReference type="EC" id="3.1.3.25"/>
    </reaction>
</comment>
<feature type="binding site" evidence="7">
    <location>
        <position position="90"/>
    </location>
    <ligand>
        <name>Mg(2+)</name>
        <dbReference type="ChEBI" id="CHEBI:18420"/>
        <label>2</label>
    </ligand>
</feature>
<comment type="pathway">
    <text evidence="8">Polyol metabolism; myo-inositol biosynthesis; myo-inositol from D-glucose 6-phosphate: step 2/2.</text>
</comment>
<dbReference type="EMBL" id="JAKJXP020000058">
    <property type="protein sequence ID" value="KAK7750811.1"/>
    <property type="molecule type" value="Genomic_DNA"/>
</dbReference>
<dbReference type="GO" id="GO:0006020">
    <property type="term" value="P:inositol metabolic process"/>
    <property type="evidence" value="ECO:0007669"/>
    <property type="project" value="TreeGrafter"/>
</dbReference>
<comment type="similarity">
    <text evidence="3 8">Belongs to the inositol monophosphatase superfamily.</text>
</comment>
<comment type="cofactor">
    <cofactor evidence="2 7 8">
        <name>Mg(2+)</name>
        <dbReference type="ChEBI" id="CHEBI:18420"/>
    </cofactor>
</comment>
<protein>
    <recommendedName>
        <fullName evidence="8">Inositol-1-monophosphatase</fullName>
        <ecNumber evidence="8">3.1.3.25</ecNumber>
    </recommendedName>
</protein>
<feature type="binding site" evidence="7">
    <location>
        <position position="92"/>
    </location>
    <ligand>
        <name>Mg(2+)</name>
        <dbReference type="ChEBI" id="CHEBI:18420"/>
        <label>1</label>
        <note>catalytic</note>
    </ligand>
</feature>
<evidence type="ECO:0000256" key="4">
    <source>
        <dbReference type="ARBA" id="ARBA00022723"/>
    </source>
</evidence>
<dbReference type="FunFam" id="3.40.190.80:FF:000012">
    <property type="entry name" value="Inositol-1-monophosphatase"/>
    <property type="match status" value="1"/>
</dbReference>
<evidence type="ECO:0000256" key="6">
    <source>
        <dbReference type="ARBA" id="ARBA00022842"/>
    </source>
</evidence>
<evidence type="ECO:0000256" key="5">
    <source>
        <dbReference type="ARBA" id="ARBA00022801"/>
    </source>
</evidence>
<feature type="binding site" evidence="7">
    <location>
        <position position="93"/>
    </location>
    <ligand>
        <name>Mg(2+)</name>
        <dbReference type="ChEBI" id="CHEBI:18420"/>
        <label>2</label>
    </ligand>
</feature>
<dbReference type="Pfam" id="PF00459">
    <property type="entry name" value="Inositol_P"/>
    <property type="match status" value="1"/>
</dbReference>
<dbReference type="CDD" id="cd01639">
    <property type="entry name" value="IMPase"/>
    <property type="match status" value="1"/>
</dbReference>
<dbReference type="InterPro" id="IPR000760">
    <property type="entry name" value="Inositol_monophosphatase-like"/>
</dbReference>
<dbReference type="Proteomes" id="UP001320420">
    <property type="component" value="Unassembled WGS sequence"/>
</dbReference>
<evidence type="ECO:0000313" key="9">
    <source>
        <dbReference type="EMBL" id="KAK7750811.1"/>
    </source>
</evidence>
<organism evidence="9 10">
    <name type="scientific">Diatrype stigma</name>
    <dbReference type="NCBI Taxonomy" id="117547"/>
    <lineage>
        <taxon>Eukaryota</taxon>
        <taxon>Fungi</taxon>
        <taxon>Dikarya</taxon>
        <taxon>Ascomycota</taxon>
        <taxon>Pezizomycotina</taxon>
        <taxon>Sordariomycetes</taxon>
        <taxon>Xylariomycetidae</taxon>
        <taxon>Xylariales</taxon>
        <taxon>Diatrypaceae</taxon>
        <taxon>Diatrype</taxon>
    </lineage>
</organism>
<dbReference type="PROSITE" id="PS00630">
    <property type="entry name" value="IMP_2"/>
    <property type="match status" value="1"/>
</dbReference>
<comment type="caution">
    <text evidence="9">The sequence shown here is derived from an EMBL/GenBank/DDBJ whole genome shotgun (WGS) entry which is preliminary data.</text>
</comment>
<proteinExistence type="inferred from homology"/>
<dbReference type="SUPFAM" id="SSF56655">
    <property type="entry name" value="Carbohydrate phosphatase"/>
    <property type="match status" value="1"/>
</dbReference>
<keyword evidence="10" id="KW-1185">Reference proteome</keyword>
<dbReference type="GO" id="GO:0008934">
    <property type="term" value="F:inositol monophosphate 1-phosphatase activity"/>
    <property type="evidence" value="ECO:0007669"/>
    <property type="project" value="InterPro"/>
</dbReference>
<keyword evidence="4 7" id="KW-0479">Metal-binding</keyword>
<dbReference type="AlphaFoldDB" id="A0AAN9UPK1"/>
<dbReference type="InterPro" id="IPR033942">
    <property type="entry name" value="IMPase"/>
</dbReference>
<sequence length="310" mass="33029">MADLNLQEIHDTMISVAHEAGRMILAANPADIDTGTKLNSVDIVTETDKAVEAHVSRRLAAAYPSFAFVGEETYVAGQTRVTAAPTFVVDPIDGTTNFVHGFPEACVSLGLAVDRAPAVGVVYNPFRDELYTAIRGQGAYLTVGANWGVEGGQGRRQKLPLTTARTGKAAPPLRGLDSALVAIEWGSARDGPNYERKTAVFKQLCASPETGGAMVHSLRSMGSAALNICAVAAGQLDAYWEGGCWAWDVCAAWAVLAEAGGLMASANPGNWNPAVDERRYLAVRGARSGQRELVEAFWRVVGDRVMEYES</sequence>
<evidence type="ECO:0000256" key="1">
    <source>
        <dbReference type="ARBA" id="ARBA00001033"/>
    </source>
</evidence>
<accession>A0AAN9UPK1</accession>
<dbReference type="GO" id="GO:0046854">
    <property type="term" value="P:phosphatidylinositol phosphate biosynthetic process"/>
    <property type="evidence" value="ECO:0007669"/>
    <property type="project" value="InterPro"/>
</dbReference>
<dbReference type="PRINTS" id="PR00377">
    <property type="entry name" value="IMPHPHTASES"/>
</dbReference>
<evidence type="ECO:0000256" key="7">
    <source>
        <dbReference type="PIRSR" id="PIRSR600760-2"/>
    </source>
</evidence>
<dbReference type="InterPro" id="IPR020550">
    <property type="entry name" value="Inositol_monophosphatase_CS"/>
</dbReference>
<dbReference type="InterPro" id="IPR020583">
    <property type="entry name" value="Inositol_monoP_metal-BS"/>
</dbReference>
<keyword evidence="5 8" id="KW-0378">Hydrolase</keyword>
<dbReference type="PANTHER" id="PTHR20854:SF4">
    <property type="entry name" value="INOSITOL-1-MONOPHOSPHATASE-RELATED"/>
    <property type="match status" value="1"/>
</dbReference>
<reference evidence="9 10" key="1">
    <citation type="submission" date="2024-02" db="EMBL/GenBank/DDBJ databases">
        <title>De novo assembly and annotation of 12 fungi associated with fruit tree decline syndrome in Ontario, Canada.</title>
        <authorList>
            <person name="Sulman M."/>
            <person name="Ellouze W."/>
            <person name="Ilyukhin E."/>
        </authorList>
    </citation>
    <scope>NUCLEOTIDE SEQUENCE [LARGE SCALE GENOMIC DNA]</scope>
    <source>
        <strain evidence="9 10">M11/M66-122</strain>
    </source>
</reference>
<evidence type="ECO:0000313" key="10">
    <source>
        <dbReference type="Proteomes" id="UP001320420"/>
    </source>
</evidence>
<dbReference type="PROSITE" id="PS00629">
    <property type="entry name" value="IMP_1"/>
    <property type="match status" value="1"/>
</dbReference>
<gene>
    <name evidence="9" type="ORF">SLS62_007210</name>
</gene>
<evidence type="ECO:0000256" key="2">
    <source>
        <dbReference type="ARBA" id="ARBA00001946"/>
    </source>
</evidence>
<feature type="binding site" evidence="7">
    <location>
        <position position="71"/>
    </location>
    <ligand>
        <name>Mg(2+)</name>
        <dbReference type="ChEBI" id="CHEBI:18420"/>
        <label>1</label>
        <note>catalytic</note>
    </ligand>
</feature>
<dbReference type="PANTHER" id="PTHR20854">
    <property type="entry name" value="INOSITOL MONOPHOSPHATASE"/>
    <property type="match status" value="1"/>
</dbReference>
<dbReference type="Gene3D" id="3.30.540.10">
    <property type="entry name" value="Fructose-1,6-Bisphosphatase, subunit A, domain 1"/>
    <property type="match status" value="1"/>
</dbReference>
<dbReference type="Gene3D" id="3.40.190.80">
    <property type="match status" value="1"/>
</dbReference>